<reference evidence="3 4" key="1">
    <citation type="submission" date="2024-11" db="EMBL/GenBank/DDBJ databases">
        <title>Chromosome-level genome assembly of Eucalyptus globulus Labill. provides insights into its genome evolution.</title>
        <authorList>
            <person name="Li X."/>
        </authorList>
    </citation>
    <scope>NUCLEOTIDE SEQUENCE [LARGE SCALE GENOMIC DNA]</scope>
    <source>
        <strain evidence="3">CL2024</strain>
        <tissue evidence="3">Fresh tender leaves</tissue>
    </source>
</reference>
<proteinExistence type="predicted"/>
<sequence>MPPKATKSKEAPAEQPILDRFSSHLKIGITYYVFLPPELSLVHPLPESLVRGAQRLPSIMRRVESILLAIQLKDVIDYSVPASKILEALTAASCQETFCYERAELLGDAYLKWVVSKFLFLRYPQKHEGQLTRMRQQMMSNMVLYEYALNKGLQSYNQADRFAPSRWSAPGVLPVFDEDKRMKLPCLMWSIHLLKLEVGQM</sequence>
<dbReference type="Proteomes" id="UP001634007">
    <property type="component" value="Unassembled WGS sequence"/>
</dbReference>
<evidence type="ECO:0000313" key="3">
    <source>
        <dbReference type="EMBL" id="KAL3730958.1"/>
    </source>
</evidence>
<dbReference type="EMBL" id="JBJKBG010000007">
    <property type="protein sequence ID" value="KAL3730958.1"/>
    <property type="molecule type" value="Genomic_DNA"/>
</dbReference>
<feature type="domain" description="RNase III" evidence="2">
    <location>
        <begin position="87"/>
        <end position="156"/>
    </location>
</feature>
<dbReference type="InterPro" id="IPR036389">
    <property type="entry name" value="RNase_III_sf"/>
</dbReference>
<dbReference type="PROSITE" id="PS50142">
    <property type="entry name" value="RNASE_3_2"/>
    <property type="match status" value="1"/>
</dbReference>
<accession>A0ABD3JXX1</accession>
<name>A0ABD3JXX1_EUCGL</name>
<comment type="caution">
    <text evidence="3">The sequence shown here is derived from an EMBL/GenBank/DDBJ whole genome shotgun (WGS) entry which is preliminary data.</text>
</comment>
<dbReference type="Gene3D" id="1.10.1520.10">
    <property type="entry name" value="Ribonuclease III domain"/>
    <property type="match status" value="1"/>
</dbReference>
<keyword evidence="1" id="KW-0378">Hydrolase</keyword>
<dbReference type="CDD" id="cd00593">
    <property type="entry name" value="RIBOc"/>
    <property type="match status" value="1"/>
</dbReference>
<dbReference type="InterPro" id="IPR000999">
    <property type="entry name" value="RNase_III_dom"/>
</dbReference>
<organism evidence="3 4">
    <name type="scientific">Eucalyptus globulus</name>
    <name type="common">Tasmanian blue gum</name>
    <dbReference type="NCBI Taxonomy" id="34317"/>
    <lineage>
        <taxon>Eukaryota</taxon>
        <taxon>Viridiplantae</taxon>
        <taxon>Streptophyta</taxon>
        <taxon>Embryophyta</taxon>
        <taxon>Tracheophyta</taxon>
        <taxon>Spermatophyta</taxon>
        <taxon>Magnoliopsida</taxon>
        <taxon>eudicotyledons</taxon>
        <taxon>Gunneridae</taxon>
        <taxon>Pentapetalae</taxon>
        <taxon>rosids</taxon>
        <taxon>malvids</taxon>
        <taxon>Myrtales</taxon>
        <taxon>Myrtaceae</taxon>
        <taxon>Myrtoideae</taxon>
        <taxon>Eucalypteae</taxon>
        <taxon>Eucalyptus</taxon>
    </lineage>
</organism>
<dbReference type="GO" id="GO:0016787">
    <property type="term" value="F:hydrolase activity"/>
    <property type="evidence" value="ECO:0007669"/>
    <property type="project" value="UniProtKB-KW"/>
</dbReference>
<dbReference type="Pfam" id="PF00636">
    <property type="entry name" value="Ribonuclease_3"/>
    <property type="match status" value="1"/>
</dbReference>
<dbReference type="SMART" id="SM00535">
    <property type="entry name" value="RIBOc"/>
    <property type="match status" value="1"/>
</dbReference>
<dbReference type="AlphaFoldDB" id="A0ABD3JXX1"/>
<evidence type="ECO:0000256" key="1">
    <source>
        <dbReference type="ARBA" id="ARBA00022801"/>
    </source>
</evidence>
<keyword evidence="4" id="KW-1185">Reference proteome</keyword>
<evidence type="ECO:0000259" key="2">
    <source>
        <dbReference type="PROSITE" id="PS50142"/>
    </source>
</evidence>
<dbReference type="PANTHER" id="PTHR14950">
    <property type="entry name" value="DICER-RELATED"/>
    <property type="match status" value="1"/>
</dbReference>
<dbReference type="SUPFAM" id="SSF69065">
    <property type="entry name" value="RNase III domain-like"/>
    <property type="match status" value="1"/>
</dbReference>
<evidence type="ECO:0000313" key="4">
    <source>
        <dbReference type="Proteomes" id="UP001634007"/>
    </source>
</evidence>
<gene>
    <name evidence="3" type="ORF">ACJRO7_027909</name>
</gene>
<dbReference type="PANTHER" id="PTHR14950:SF37">
    <property type="entry name" value="ENDORIBONUCLEASE DICER"/>
    <property type="match status" value="1"/>
</dbReference>
<protein>
    <recommendedName>
        <fullName evidence="2">RNase III domain-containing protein</fullName>
    </recommendedName>
</protein>